<dbReference type="Pfam" id="PF08208">
    <property type="entry name" value="RNA_polI_A34"/>
    <property type="match status" value="1"/>
</dbReference>
<reference evidence="2 3" key="1">
    <citation type="submission" date="2020-01" db="EMBL/GenBank/DDBJ databases">
        <title>Aspergillus terreus IFO 6365 whole genome shotgun sequence.</title>
        <authorList>
            <person name="Kanamasa S."/>
            <person name="Takahashi H."/>
        </authorList>
    </citation>
    <scope>NUCLEOTIDE SEQUENCE [LARGE SCALE GENOMIC DNA]</scope>
    <source>
        <strain evidence="2 3">IFO 6365</strain>
    </source>
</reference>
<name>A0A5M3Z414_ASPTE</name>
<dbReference type="GO" id="GO:0006360">
    <property type="term" value="P:transcription by RNA polymerase I"/>
    <property type="evidence" value="ECO:0007669"/>
    <property type="project" value="InterPro"/>
</dbReference>
<evidence type="ECO:0000313" key="2">
    <source>
        <dbReference type="EMBL" id="GFF17528.1"/>
    </source>
</evidence>
<dbReference type="EMBL" id="BLJY01000007">
    <property type="protein sequence ID" value="GFF17528.1"/>
    <property type="molecule type" value="Genomic_DNA"/>
</dbReference>
<keyword evidence="3" id="KW-1185">Reference proteome</keyword>
<dbReference type="PANTHER" id="PTHR28155">
    <property type="entry name" value="ACR243WP"/>
    <property type="match status" value="1"/>
</dbReference>
<protein>
    <submittedName>
        <fullName evidence="2">DNA-directed RNA polymerase I subunit RPA34.5-domain-containing protein</fullName>
    </submittedName>
</protein>
<evidence type="ECO:0000256" key="1">
    <source>
        <dbReference type="SAM" id="MobiDB-lite"/>
    </source>
</evidence>
<feature type="compositionally biased region" description="Acidic residues" evidence="1">
    <location>
        <begin position="36"/>
        <end position="46"/>
    </location>
</feature>
<feature type="compositionally biased region" description="Basic and acidic residues" evidence="1">
    <location>
        <begin position="297"/>
        <end position="321"/>
    </location>
</feature>
<feature type="compositionally biased region" description="Basic residues" evidence="1">
    <location>
        <begin position="322"/>
        <end position="331"/>
    </location>
</feature>
<dbReference type="VEuPathDB" id="FungiDB:ATEG_05692"/>
<sequence length="331" mass="36439">MAAKTKKAATPESESSASSRSTSPEPAQNKTKSEAEESSSSESEESSNERSESGSESDSDSSSDEKSKQELKGKKTEKPSARVSFQAPQPYKPPSGFKSVKKQSPPSASTASLLSDLSGKQVYHITAPSFLPLDTVKELSLSKVMQGEPILKHKGAQYGIPVDSMNQNDTGEKTLLLYDPKTQTYTSTPVRHIQSYHIQQMATLPQRSETEDKVLEAAKKLVKPPRKQPKNLKMRFRPLGSGEAPPETLGSESEDEGEEPTFKVPKGAEKEERKRKHHHTEADNSQAGVPRKKSKKHSESGEKAESKEKEKSKKSSKSKEEKKRKKSDKTV</sequence>
<comment type="caution">
    <text evidence="2">The sequence shown here is derived from an EMBL/GenBank/DDBJ whole genome shotgun (WGS) entry which is preliminary data.</text>
</comment>
<proteinExistence type="predicted"/>
<feature type="compositionally biased region" description="Basic residues" evidence="1">
    <location>
        <begin position="220"/>
        <end position="236"/>
    </location>
</feature>
<feature type="compositionally biased region" description="Low complexity" evidence="1">
    <location>
        <begin position="104"/>
        <end position="114"/>
    </location>
</feature>
<feature type="region of interest" description="Disordered" evidence="1">
    <location>
        <begin position="1"/>
        <end position="114"/>
    </location>
</feature>
<dbReference type="InterPro" id="IPR053263">
    <property type="entry name" value="Euk_RPA34_RNAP_subunit"/>
</dbReference>
<keyword evidence="2" id="KW-0240">DNA-directed RNA polymerase</keyword>
<gene>
    <name evidence="2" type="ORF">ATEIFO6365_0007007700</name>
</gene>
<dbReference type="InterPro" id="IPR013240">
    <property type="entry name" value="DNA-dir_RNA_pol1_su_RPA34"/>
</dbReference>
<feature type="compositionally biased region" description="Basic and acidic residues" evidence="1">
    <location>
        <begin position="63"/>
        <end position="80"/>
    </location>
</feature>
<evidence type="ECO:0000313" key="3">
    <source>
        <dbReference type="Proteomes" id="UP000452235"/>
    </source>
</evidence>
<dbReference type="GO" id="GO:0000428">
    <property type="term" value="C:DNA-directed RNA polymerase complex"/>
    <property type="evidence" value="ECO:0007669"/>
    <property type="project" value="UniProtKB-KW"/>
</dbReference>
<organism evidence="2 3">
    <name type="scientific">Aspergillus terreus</name>
    <dbReference type="NCBI Taxonomy" id="33178"/>
    <lineage>
        <taxon>Eukaryota</taxon>
        <taxon>Fungi</taxon>
        <taxon>Dikarya</taxon>
        <taxon>Ascomycota</taxon>
        <taxon>Pezizomycotina</taxon>
        <taxon>Eurotiomycetes</taxon>
        <taxon>Eurotiomycetidae</taxon>
        <taxon>Eurotiales</taxon>
        <taxon>Aspergillaceae</taxon>
        <taxon>Aspergillus</taxon>
        <taxon>Aspergillus subgen. Circumdati</taxon>
    </lineage>
</organism>
<dbReference type="PANTHER" id="PTHR28155:SF1">
    <property type="entry name" value="DNA-DIRECTED RNA POLYMERASE I SUBUNIT RPA34.5-DOMAIN-CONTAINING PROTEIN"/>
    <property type="match status" value="1"/>
</dbReference>
<feature type="region of interest" description="Disordered" evidence="1">
    <location>
        <begin position="219"/>
        <end position="331"/>
    </location>
</feature>
<accession>A0A5M3Z414</accession>
<keyword evidence="2" id="KW-0804">Transcription</keyword>
<feature type="compositionally biased region" description="Low complexity" evidence="1">
    <location>
        <begin position="8"/>
        <end position="27"/>
    </location>
</feature>
<dbReference type="AlphaFoldDB" id="A0A5M3Z414"/>
<dbReference type="Proteomes" id="UP000452235">
    <property type="component" value="Unassembled WGS sequence"/>
</dbReference>
<dbReference type="OrthoDB" id="76224at2759"/>